<evidence type="ECO:0000313" key="5">
    <source>
        <dbReference type="Proteomes" id="UP000324021"/>
    </source>
</evidence>
<dbReference type="Proteomes" id="UP000199320">
    <property type="component" value="Unassembled WGS sequence"/>
</dbReference>
<evidence type="ECO:0000313" key="2">
    <source>
        <dbReference type="EMBL" id="SDB98406.1"/>
    </source>
</evidence>
<dbReference type="AlphaFoldDB" id="A0A1G6HY46"/>
<reference evidence="4 5" key="1">
    <citation type="submission" date="2016-10" db="EMBL/GenBank/DDBJ databases">
        <authorList>
            <person name="Varghese N."/>
            <person name="Submissions S."/>
        </authorList>
    </citation>
    <scope>NUCLEOTIDE SEQUENCE [LARGE SCALE GENOMIC DNA]</scope>
    <source>
        <strain evidence="2 5">CDM_1</strain>
        <strain evidence="4">CDM_6</strain>
    </source>
</reference>
<organism evidence="2 5">
    <name type="scientific">Natrinema hispanicum</name>
    <dbReference type="NCBI Taxonomy" id="392421"/>
    <lineage>
        <taxon>Archaea</taxon>
        <taxon>Methanobacteriati</taxon>
        <taxon>Methanobacteriota</taxon>
        <taxon>Stenosarchaea group</taxon>
        <taxon>Halobacteria</taxon>
        <taxon>Halobacteriales</taxon>
        <taxon>Natrialbaceae</taxon>
        <taxon>Natrinema</taxon>
    </lineage>
</organism>
<gene>
    <name evidence="3" type="ORF">SAMN04488694_102316</name>
    <name evidence="2" type="ORF">SAMN05192552_100133</name>
</gene>
<evidence type="ECO:0000256" key="1">
    <source>
        <dbReference type="SAM" id="MobiDB-lite"/>
    </source>
</evidence>
<evidence type="ECO:0000313" key="3">
    <source>
        <dbReference type="EMBL" id="SES91842.1"/>
    </source>
</evidence>
<sequence>MARDTPVQNRTDSEPTDTQLPNLVTIVGRGVPSNYEVAVDGDLEMLAADPVAEGTVISGGVAEGSIDVGVQRFRFSGEMANVRLVDWNGNQAPDSASVPTVHVEYGAPQR</sequence>
<keyword evidence="4" id="KW-1185">Reference proteome</keyword>
<reference evidence="3" key="2">
    <citation type="submission" date="2016-10" db="EMBL/GenBank/DDBJ databases">
        <authorList>
            <person name="de Groot N.N."/>
        </authorList>
    </citation>
    <scope>NUCLEOTIDE SEQUENCE [LARGE SCALE GENOMIC DNA]</scope>
    <source>
        <strain evidence="3">CDM_6</strain>
    </source>
</reference>
<protein>
    <submittedName>
        <fullName evidence="2">Uncharacterized protein</fullName>
    </submittedName>
</protein>
<proteinExistence type="predicted"/>
<name>A0A1G6HY46_9EURY</name>
<dbReference type="OrthoDB" id="195843at2157"/>
<dbReference type="Proteomes" id="UP000324021">
    <property type="component" value="Unassembled WGS sequence"/>
</dbReference>
<evidence type="ECO:0000313" key="4">
    <source>
        <dbReference type="Proteomes" id="UP000199320"/>
    </source>
</evidence>
<dbReference type="RefSeq" id="WP_092930043.1">
    <property type="nucleotide sequence ID" value="NZ_FMZP01000001.1"/>
</dbReference>
<accession>A0A1G6HY46</accession>
<dbReference type="EMBL" id="FMZP01000001">
    <property type="protein sequence ID" value="SDB98406.1"/>
    <property type="molecule type" value="Genomic_DNA"/>
</dbReference>
<feature type="region of interest" description="Disordered" evidence="1">
    <location>
        <begin position="1"/>
        <end position="20"/>
    </location>
</feature>
<dbReference type="EMBL" id="FOIC01000002">
    <property type="protein sequence ID" value="SES91842.1"/>
    <property type="molecule type" value="Genomic_DNA"/>
</dbReference>